<dbReference type="GO" id="GO:0004503">
    <property type="term" value="F:tyrosinase activity"/>
    <property type="evidence" value="ECO:0007669"/>
    <property type="project" value="UniProtKB-EC"/>
</dbReference>
<dbReference type="Pfam" id="PF00264">
    <property type="entry name" value="Tyrosinase"/>
    <property type="match status" value="1"/>
</dbReference>
<evidence type="ECO:0000256" key="8">
    <source>
        <dbReference type="SAM" id="MobiDB-lite"/>
    </source>
</evidence>
<dbReference type="EMBL" id="JAQIZZ010000001">
    <property type="protein sequence ID" value="KAJ5557323.1"/>
    <property type="molecule type" value="Genomic_DNA"/>
</dbReference>
<dbReference type="PANTHER" id="PTHR11474:SF76">
    <property type="entry name" value="SHKT DOMAIN-CONTAINING PROTEIN"/>
    <property type="match status" value="1"/>
</dbReference>
<dbReference type="InterPro" id="IPR050316">
    <property type="entry name" value="Tyrosinase/Hemocyanin"/>
</dbReference>
<keyword evidence="12" id="KW-1185">Reference proteome</keyword>
<feature type="region of interest" description="Disordered" evidence="8">
    <location>
        <begin position="307"/>
        <end position="329"/>
    </location>
</feature>
<dbReference type="Gene3D" id="1.10.1280.10">
    <property type="entry name" value="Di-copper center containing domain from catechol oxidase"/>
    <property type="match status" value="1"/>
</dbReference>
<evidence type="ECO:0000259" key="9">
    <source>
        <dbReference type="PROSITE" id="PS00497"/>
    </source>
</evidence>
<organism evidence="11 12">
    <name type="scientific">Penicillium frequentans</name>
    <dbReference type="NCBI Taxonomy" id="3151616"/>
    <lineage>
        <taxon>Eukaryota</taxon>
        <taxon>Fungi</taxon>
        <taxon>Dikarya</taxon>
        <taxon>Ascomycota</taxon>
        <taxon>Pezizomycotina</taxon>
        <taxon>Eurotiomycetes</taxon>
        <taxon>Eurotiomycetidae</taxon>
        <taxon>Eurotiales</taxon>
        <taxon>Aspergillaceae</taxon>
        <taxon>Penicillium</taxon>
    </lineage>
</organism>
<dbReference type="InterPro" id="IPR002227">
    <property type="entry name" value="Tyrosinase_Cu-bd"/>
</dbReference>
<dbReference type="GO" id="GO:0046872">
    <property type="term" value="F:metal ion binding"/>
    <property type="evidence" value="ECO:0007669"/>
    <property type="project" value="UniProtKB-KW"/>
</dbReference>
<protein>
    <recommendedName>
        <fullName evidence="2">tyrosinase</fullName>
        <ecNumber evidence="2">1.14.18.1</ecNumber>
    </recommendedName>
</protein>
<evidence type="ECO:0000256" key="3">
    <source>
        <dbReference type="ARBA" id="ARBA00022723"/>
    </source>
</evidence>
<evidence type="ECO:0000313" key="11">
    <source>
        <dbReference type="EMBL" id="KAJ5557323.1"/>
    </source>
</evidence>
<evidence type="ECO:0000256" key="2">
    <source>
        <dbReference type="ARBA" id="ARBA00011906"/>
    </source>
</evidence>
<evidence type="ECO:0000256" key="6">
    <source>
        <dbReference type="ARBA" id="ARBA00048233"/>
    </source>
</evidence>
<evidence type="ECO:0000313" key="12">
    <source>
        <dbReference type="Proteomes" id="UP001220324"/>
    </source>
</evidence>
<evidence type="ECO:0000259" key="10">
    <source>
        <dbReference type="PROSITE" id="PS00498"/>
    </source>
</evidence>
<feature type="domain" description="Tyrosinase copper-binding" evidence="10">
    <location>
        <begin position="337"/>
        <end position="348"/>
    </location>
</feature>
<dbReference type="Proteomes" id="UP001220324">
    <property type="component" value="Unassembled WGS sequence"/>
</dbReference>
<proteinExistence type="inferred from homology"/>
<dbReference type="InterPro" id="IPR008922">
    <property type="entry name" value="Di-copper_centre_dom_sf"/>
</dbReference>
<dbReference type="PANTHER" id="PTHR11474">
    <property type="entry name" value="TYROSINASE FAMILY MEMBER"/>
    <property type="match status" value="1"/>
</dbReference>
<evidence type="ECO:0000256" key="5">
    <source>
        <dbReference type="ARBA" id="ARBA00023101"/>
    </source>
</evidence>
<keyword evidence="3" id="KW-0479">Metal-binding</keyword>
<comment type="catalytic activity">
    <reaction evidence="7">
        <text>L-tyrosine + O2 = L-dopaquinone + H2O</text>
        <dbReference type="Rhea" id="RHEA:18117"/>
        <dbReference type="ChEBI" id="CHEBI:15377"/>
        <dbReference type="ChEBI" id="CHEBI:15379"/>
        <dbReference type="ChEBI" id="CHEBI:57924"/>
        <dbReference type="ChEBI" id="CHEBI:58315"/>
        <dbReference type="EC" id="1.14.18.1"/>
    </reaction>
</comment>
<name>A0AAD6D8E2_9EURO</name>
<evidence type="ECO:0000256" key="4">
    <source>
        <dbReference type="ARBA" id="ARBA00023008"/>
    </source>
</evidence>
<comment type="caution">
    <text evidence="11">The sequence shown here is derived from an EMBL/GenBank/DDBJ whole genome shotgun (WGS) entry which is preliminary data.</text>
</comment>
<keyword evidence="4" id="KW-0186">Copper</keyword>
<reference evidence="11 12" key="1">
    <citation type="journal article" date="2023" name="IMA Fungus">
        <title>Comparative genomic study of the Penicillium genus elucidates a diverse pangenome and 15 lateral gene transfer events.</title>
        <authorList>
            <person name="Petersen C."/>
            <person name="Sorensen T."/>
            <person name="Nielsen M.R."/>
            <person name="Sondergaard T.E."/>
            <person name="Sorensen J.L."/>
            <person name="Fitzpatrick D.A."/>
            <person name="Frisvad J.C."/>
            <person name="Nielsen K.L."/>
        </authorList>
    </citation>
    <scope>NUCLEOTIDE SEQUENCE [LARGE SCALE GENOMIC DNA]</scope>
    <source>
        <strain evidence="11 12">IBT 35679</strain>
    </source>
</reference>
<feature type="domain" description="Tyrosinase copper-binding" evidence="9">
    <location>
        <begin position="78"/>
        <end position="96"/>
    </location>
</feature>
<comment type="similarity">
    <text evidence="1">Belongs to the tyrosinase family.</text>
</comment>
<keyword evidence="5" id="KW-0470">Melanin biosynthesis</keyword>
<evidence type="ECO:0000256" key="7">
    <source>
        <dbReference type="ARBA" id="ARBA00048881"/>
    </source>
</evidence>
<gene>
    <name evidence="11" type="ORF">N7494_001238</name>
</gene>
<accession>A0AAD6D8E2</accession>
<dbReference type="PROSITE" id="PS00497">
    <property type="entry name" value="TYROSINASE_1"/>
    <property type="match status" value="1"/>
</dbReference>
<dbReference type="PROSITE" id="PS00498">
    <property type="entry name" value="TYROSINASE_2"/>
    <property type="match status" value="1"/>
</dbReference>
<dbReference type="AlphaFoldDB" id="A0AAD6D8E2"/>
<dbReference type="GO" id="GO:0042438">
    <property type="term" value="P:melanin biosynthetic process"/>
    <property type="evidence" value="ECO:0007669"/>
    <property type="project" value="UniProtKB-KW"/>
</dbReference>
<evidence type="ECO:0000256" key="1">
    <source>
        <dbReference type="ARBA" id="ARBA00009928"/>
    </source>
</evidence>
<sequence length="633" mass="70998">MADSEDNNNTLLMRKDIEKLTPAELDKLIFAFYKLQAADPGVPPNLNEDSYYIIAGYHGQPFRGAGYGNPAWWGGYCHHGNVLFPTWHRAYLRRLEQALNNVSGFTDVALPYWNEFKATVPAIFTSKTYTFQAGFGAQGSFNEGDTTIDNGKIKLEHNPLFSYKLQQCFYDKLARVATNKDKTSTKNIDYSKGKGYETVRCPYSGLVGPNDLEDTERYNSTIDQNKATDELNQNVKDWLTEKSETCVPGMNELYLKAAFESPNYTAFSNTTSAAKWNDDNYGRQESWNPDFAVPLEKPHNGVHLAVGGYSMPDKDPDRPSYPKSNGDMGENDTASFDPIFFFHHCFVDYIFCLWQGAHEAEQTLEIFENYPGTSSIDNQGPTAFMTADTHLNMETPLVPFKTPCEDDNTKFRYLTSTDVVNIKGKACGYDYDSPKIPTESGPVKPDTHILGTEAVEKSQLGVHKPESSAMPIVRLSGISRAERPGSLFVCLLADAGNGRKVIDIEPVFSRWHVPSCANCSNTLEVTAHSVLPRDLRIKNKDNKRLDELLPAQRLESARDLKLTMQMKILENPRTDMLKEGIKDKQQLNDLPLKADLPPEKVCKQLDPGPSIDILGGMCTSTPKTWFNRSSRVM</sequence>
<dbReference type="PRINTS" id="PR00092">
    <property type="entry name" value="TYROSINASE"/>
</dbReference>
<dbReference type="EC" id="1.14.18.1" evidence="2"/>
<dbReference type="SUPFAM" id="SSF48056">
    <property type="entry name" value="Di-copper centre-containing domain"/>
    <property type="match status" value="1"/>
</dbReference>
<comment type="catalytic activity">
    <reaction evidence="6">
        <text>2 L-dopa + O2 = 2 L-dopaquinone + 2 H2O</text>
        <dbReference type="Rhea" id="RHEA:34287"/>
        <dbReference type="ChEBI" id="CHEBI:15377"/>
        <dbReference type="ChEBI" id="CHEBI:15379"/>
        <dbReference type="ChEBI" id="CHEBI:57504"/>
        <dbReference type="ChEBI" id="CHEBI:57924"/>
        <dbReference type="EC" id="1.14.18.1"/>
    </reaction>
</comment>